<accession>A0A8X7P8U9</accession>
<feature type="region of interest" description="Disordered" evidence="1">
    <location>
        <begin position="78"/>
        <end position="101"/>
    </location>
</feature>
<feature type="compositionally biased region" description="Polar residues" evidence="1">
    <location>
        <begin position="1"/>
        <end position="21"/>
    </location>
</feature>
<protein>
    <submittedName>
        <fullName evidence="2">Uncharacterized protein</fullName>
    </submittedName>
</protein>
<name>A0A8X7P8U9_BRACI</name>
<reference evidence="2 3" key="1">
    <citation type="submission" date="2020-02" db="EMBL/GenBank/DDBJ databases">
        <authorList>
            <person name="Ma Q."/>
            <person name="Huang Y."/>
            <person name="Song X."/>
            <person name="Pei D."/>
        </authorList>
    </citation>
    <scope>NUCLEOTIDE SEQUENCE [LARGE SCALE GENOMIC DNA]</scope>
    <source>
        <strain evidence="2">Sxm20200214</strain>
        <tissue evidence="2">Leaf</tissue>
    </source>
</reference>
<sequence length="143" mass="16060">MSHTQPSSETPLSPMSQQPNLTHEKETSESLLRGHPILIKMENQMMRLREPSDDTPALDSQIFTPNLTKEIVIESPLPTQVSKRNTEMNETPSSPISPKSIEAQTVTEGTYEATQPLTEIISANNKKRIHMLCITHLPLHCLH</sequence>
<dbReference type="EMBL" id="JAAMPC010000017">
    <property type="protein sequence ID" value="KAG2247361.1"/>
    <property type="molecule type" value="Genomic_DNA"/>
</dbReference>
<feature type="region of interest" description="Disordered" evidence="1">
    <location>
        <begin position="1"/>
        <end position="35"/>
    </location>
</feature>
<dbReference type="AlphaFoldDB" id="A0A8X7P8U9"/>
<comment type="caution">
    <text evidence="2">The sequence shown here is derived from an EMBL/GenBank/DDBJ whole genome shotgun (WGS) entry which is preliminary data.</text>
</comment>
<evidence type="ECO:0000313" key="2">
    <source>
        <dbReference type="EMBL" id="KAG2247361.1"/>
    </source>
</evidence>
<organism evidence="2 3">
    <name type="scientific">Brassica carinata</name>
    <name type="common">Ethiopian mustard</name>
    <name type="synonym">Abyssinian cabbage</name>
    <dbReference type="NCBI Taxonomy" id="52824"/>
    <lineage>
        <taxon>Eukaryota</taxon>
        <taxon>Viridiplantae</taxon>
        <taxon>Streptophyta</taxon>
        <taxon>Embryophyta</taxon>
        <taxon>Tracheophyta</taxon>
        <taxon>Spermatophyta</taxon>
        <taxon>Magnoliopsida</taxon>
        <taxon>eudicotyledons</taxon>
        <taxon>Gunneridae</taxon>
        <taxon>Pentapetalae</taxon>
        <taxon>rosids</taxon>
        <taxon>malvids</taxon>
        <taxon>Brassicales</taxon>
        <taxon>Brassicaceae</taxon>
        <taxon>Brassiceae</taxon>
        <taxon>Brassica</taxon>
    </lineage>
</organism>
<gene>
    <name evidence="2" type="ORF">Bca52824_086989</name>
</gene>
<keyword evidence="3" id="KW-1185">Reference proteome</keyword>
<evidence type="ECO:0000256" key="1">
    <source>
        <dbReference type="SAM" id="MobiDB-lite"/>
    </source>
</evidence>
<evidence type="ECO:0000313" key="3">
    <source>
        <dbReference type="Proteomes" id="UP000886595"/>
    </source>
</evidence>
<dbReference type="Proteomes" id="UP000886595">
    <property type="component" value="Unassembled WGS sequence"/>
</dbReference>
<proteinExistence type="predicted"/>